<keyword evidence="6 7" id="KW-0472">Membrane</keyword>
<evidence type="ECO:0000256" key="5">
    <source>
        <dbReference type="ARBA" id="ARBA00022989"/>
    </source>
</evidence>
<dbReference type="AlphaFoldDB" id="A0A2T1ESN0"/>
<evidence type="ECO:0000256" key="6">
    <source>
        <dbReference type="ARBA" id="ARBA00023136"/>
    </source>
</evidence>
<feature type="transmembrane region" description="Helical" evidence="7">
    <location>
        <begin position="292"/>
        <end position="311"/>
    </location>
</feature>
<proteinExistence type="predicted"/>
<dbReference type="InterPro" id="IPR036259">
    <property type="entry name" value="MFS_trans_sf"/>
</dbReference>
<keyword evidence="2" id="KW-0813">Transport</keyword>
<reference evidence="10" key="1">
    <citation type="submission" date="2018-02" db="EMBL/GenBank/DDBJ databases">
        <authorList>
            <person name="Moore K."/>
            <person name="Momper L."/>
        </authorList>
    </citation>
    <scope>NUCLEOTIDE SEQUENCE [LARGE SCALE GENOMIC DNA]</scope>
    <source>
        <strain evidence="10">ULC18</strain>
    </source>
</reference>
<feature type="transmembrane region" description="Helical" evidence="7">
    <location>
        <begin position="323"/>
        <end position="340"/>
    </location>
</feature>
<dbReference type="InterPro" id="IPR011701">
    <property type="entry name" value="MFS"/>
</dbReference>
<keyword evidence="3" id="KW-1003">Cell membrane</keyword>
<dbReference type="GO" id="GO:0022857">
    <property type="term" value="F:transmembrane transporter activity"/>
    <property type="evidence" value="ECO:0007669"/>
    <property type="project" value="InterPro"/>
</dbReference>
<evidence type="ECO:0000256" key="4">
    <source>
        <dbReference type="ARBA" id="ARBA00022692"/>
    </source>
</evidence>
<feature type="transmembrane region" description="Helical" evidence="7">
    <location>
        <begin position="346"/>
        <end position="369"/>
    </location>
</feature>
<feature type="transmembrane region" description="Helical" evidence="7">
    <location>
        <begin position="407"/>
        <end position="428"/>
    </location>
</feature>
<dbReference type="GO" id="GO:0005886">
    <property type="term" value="C:plasma membrane"/>
    <property type="evidence" value="ECO:0007669"/>
    <property type="project" value="UniProtKB-SubCell"/>
</dbReference>
<feature type="transmembrane region" description="Helical" evidence="7">
    <location>
        <begin position="381"/>
        <end position="401"/>
    </location>
</feature>
<feature type="transmembrane region" description="Helical" evidence="7">
    <location>
        <begin position="149"/>
        <end position="166"/>
    </location>
</feature>
<evidence type="ECO:0000256" key="2">
    <source>
        <dbReference type="ARBA" id="ARBA00022448"/>
    </source>
</evidence>
<feature type="transmembrane region" description="Helical" evidence="7">
    <location>
        <begin position="173"/>
        <end position="192"/>
    </location>
</feature>
<evidence type="ECO:0000313" key="9">
    <source>
        <dbReference type="EMBL" id="PSB35711.1"/>
    </source>
</evidence>
<accession>A0A2T1ESN0</accession>
<feature type="transmembrane region" description="Helical" evidence="7">
    <location>
        <begin position="60"/>
        <end position="81"/>
    </location>
</feature>
<comment type="subcellular location">
    <subcellularLocation>
        <location evidence="1">Cell membrane</location>
        <topology evidence="1">Multi-pass membrane protein</topology>
    </subcellularLocation>
</comment>
<dbReference type="OrthoDB" id="9775268at2"/>
<keyword evidence="5 7" id="KW-1133">Transmembrane helix</keyword>
<feature type="transmembrane region" description="Helical" evidence="7">
    <location>
        <begin position="261"/>
        <end position="280"/>
    </location>
</feature>
<evidence type="ECO:0000256" key="1">
    <source>
        <dbReference type="ARBA" id="ARBA00004651"/>
    </source>
</evidence>
<evidence type="ECO:0000256" key="3">
    <source>
        <dbReference type="ARBA" id="ARBA00022475"/>
    </source>
</evidence>
<evidence type="ECO:0000256" key="7">
    <source>
        <dbReference type="SAM" id="Phobius"/>
    </source>
</evidence>
<comment type="caution">
    <text evidence="9">The sequence shown here is derived from an EMBL/GenBank/DDBJ whole genome shotgun (WGS) entry which is preliminary data.</text>
</comment>
<keyword evidence="4 7" id="KW-0812">Transmembrane</keyword>
<dbReference type="Gene3D" id="1.20.1250.20">
    <property type="entry name" value="MFS general substrate transporter like domains"/>
    <property type="match status" value="2"/>
</dbReference>
<dbReference type="PANTHER" id="PTHR43266:SF2">
    <property type="entry name" value="MAJOR FACILITATOR SUPERFAMILY (MFS) PROFILE DOMAIN-CONTAINING PROTEIN"/>
    <property type="match status" value="1"/>
</dbReference>
<dbReference type="PROSITE" id="PS50850">
    <property type="entry name" value="MFS"/>
    <property type="match status" value="1"/>
</dbReference>
<reference evidence="9 10" key="2">
    <citation type="submission" date="2018-03" db="EMBL/GenBank/DDBJ databases">
        <title>The ancient ancestry and fast evolution of plastids.</title>
        <authorList>
            <person name="Moore K.R."/>
            <person name="Magnabosco C."/>
            <person name="Momper L."/>
            <person name="Gold D.A."/>
            <person name="Bosak T."/>
            <person name="Fournier G.P."/>
        </authorList>
    </citation>
    <scope>NUCLEOTIDE SEQUENCE [LARGE SCALE GENOMIC DNA]</scope>
    <source>
        <strain evidence="9 10">ULC18</strain>
    </source>
</reference>
<protein>
    <submittedName>
        <fullName evidence="9">MFS transporter</fullName>
    </submittedName>
</protein>
<dbReference type="SUPFAM" id="SSF103473">
    <property type="entry name" value="MFS general substrate transporter"/>
    <property type="match status" value="1"/>
</dbReference>
<dbReference type="EMBL" id="PVWK01000004">
    <property type="protein sequence ID" value="PSB35711.1"/>
    <property type="molecule type" value="Genomic_DNA"/>
</dbReference>
<feature type="transmembrane region" description="Helical" evidence="7">
    <location>
        <begin position="204"/>
        <end position="225"/>
    </location>
</feature>
<evidence type="ECO:0000313" key="10">
    <source>
        <dbReference type="Proteomes" id="UP000239576"/>
    </source>
</evidence>
<dbReference type="RefSeq" id="WP_106254336.1">
    <property type="nucleotide sequence ID" value="NZ_CAWNSW010000016.1"/>
</dbReference>
<sequence length="439" mass="46784">MLPTSSSDGGFGTLLKNRPFLALWTAQVLSQVADKIFFVFLIALLVNYQPPPGLENSARSALMFAITLPAILFGSAAGIFVDRFDKRQILVGCNLLRGLLILAMPLLPREFAILLIVGFSESVLTQFFAPAEQAAIPLLVPPQGLMSANALFTTTLMGSLIVGFAIGEPLLTLAKTITTALIGSLTVGFAIGEPLLNLVKTGELFGQALLVGGLYLVGAAILYCLPLRKSGADPQIVQAHPWHDFKAGLTYLKKDRLVSSAMVQLMILYSVFAALTVLAIDLVEEIGLKSTQFGFLLAAAGIGMVFGGAALGHWGDRFHHKPLPLIGFLIMAGGLTVFTFTNNLWLGLSLSALLGVGASMVGIPMQTLIQRQTPESMRGKVFGFQNNVVNIALSVPLAIAGPLTDAVGLRVVMLSMGTIVSLVGLWAWRSTRRVLQDVI</sequence>
<organism evidence="9 10">
    <name type="scientific">Stenomitos frigidus ULC18</name>
    <dbReference type="NCBI Taxonomy" id="2107698"/>
    <lineage>
        <taxon>Bacteria</taxon>
        <taxon>Bacillati</taxon>
        <taxon>Cyanobacteriota</taxon>
        <taxon>Cyanophyceae</taxon>
        <taxon>Leptolyngbyales</taxon>
        <taxon>Leptolyngbyaceae</taxon>
        <taxon>Stenomitos</taxon>
    </lineage>
</organism>
<dbReference type="CDD" id="cd06173">
    <property type="entry name" value="MFS_MefA_like"/>
    <property type="match status" value="1"/>
</dbReference>
<evidence type="ECO:0000259" key="8">
    <source>
        <dbReference type="PROSITE" id="PS50850"/>
    </source>
</evidence>
<dbReference type="Pfam" id="PF07690">
    <property type="entry name" value="MFS_1"/>
    <property type="match status" value="1"/>
</dbReference>
<dbReference type="PANTHER" id="PTHR43266">
    <property type="entry name" value="MACROLIDE-EFFLUX PROTEIN"/>
    <property type="match status" value="1"/>
</dbReference>
<keyword evidence="10" id="KW-1185">Reference proteome</keyword>
<gene>
    <name evidence="9" type="ORF">C7B82_00370</name>
</gene>
<feature type="transmembrane region" description="Helical" evidence="7">
    <location>
        <begin position="20"/>
        <end position="48"/>
    </location>
</feature>
<feature type="domain" description="Major facilitator superfamily (MFS) profile" evidence="8">
    <location>
        <begin position="256"/>
        <end position="439"/>
    </location>
</feature>
<dbReference type="InterPro" id="IPR020846">
    <property type="entry name" value="MFS_dom"/>
</dbReference>
<dbReference type="Proteomes" id="UP000239576">
    <property type="component" value="Unassembled WGS sequence"/>
</dbReference>
<name>A0A2T1ESN0_9CYAN</name>